<proteinExistence type="predicted"/>
<dbReference type="Proteomes" id="UP000620633">
    <property type="component" value="Unassembled WGS sequence"/>
</dbReference>
<evidence type="ECO:0000313" key="2">
    <source>
        <dbReference type="Proteomes" id="UP000620633"/>
    </source>
</evidence>
<accession>A0ABQ2SD65</accession>
<protein>
    <submittedName>
        <fullName evidence="1">Uncharacterized protein</fullName>
    </submittedName>
</protein>
<sequence>MKVRGLTPAQYAEEVTARWWAAYLAETCEDWGTLARLQLCARTRRLSALRRAATARAA</sequence>
<dbReference type="EMBL" id="BMQO01000001">
    <property type="protein sequence ID" value="GGS14471.1"/>
    <property type="molecule type" value="Genomic_DNA"/>
</dbReference>
<gene>
    <name evidence="1" type="ORF">GCM10008961_02140</name>
</gene>
<keyword evidence="2" id="KW-1185">Reference proteome</keyword>
<organism evidence="1 2">
    <name type="scientific">Deinococcus knuensis</name>
    <dbReference type="NCBI Taxonomy" id="1837380"/>
    <lineage>
        <taxon>Bacteria</taxon>
        <taxon>Thermotogati</taxon>
        <taxon>Deinococcota</taxon>
        <taxon>Deinococci</taxon>
        <taxon>Deinococcales</taxon>
        <taxon>Deinococcaceae</taxon>
        <taxon>Deinococcus</taxon>
    </lineage>
</organism>
<evidence type="ECO:0000313" key="1">
    <source>
        <dbReference type="EMBL" id="GGS14471.1"/>
    </source>
</evidence>
<comment type="caution">
    <text evidence="1">The sequence shown here is derived from an EMBL/GenBank/DDBJ whole genome shotgun (WGS) entry which is preliminary data.</text>
</comment>
<name>A0ABQ2SD65_9DEIO</name>
<dbReference type="RefSeq" id="WP_189098302.1">
    <property type="nucleotide sequence ID" value="NZ_BMQO01000001.1"/>
</dbReference>
<reference evidence="2" key="1">
    <citation type="journal article" date="2019" name="Int. J. Syst. Evol. Microbiol.">
        <title>The Global Catalogue of Microorganisms (GCM) 10K type strain sequencing project: providing services to taxonomists for standard genome sequencing and annotation.</title>
        <authorList>
            <consortium name="The Broad Institute Genomics Platform"/>
            <consortium name="The Broad Institute Genome Sequencing Center for Infectious Disease"/>
            <person name="Wu L."/>
            <person name="Ma J."/>
        </authorList>
    </citation>
    <scope>NUCLEOTIDE SEQUENCE [LARGE SCALE GENOMIC DNA]</scope>
    <source>
        <strain evidence="2">JCM 31406</strain>
    </source>
</reference>